<evidence type="ECO:0000256" key="3">
    <source>
        <dbReference type="ARBA" id="ARBA00022692"/>
    </source>
</evidence>
<reference evidence="9" key="1">
    <citation type="submission" date="2020-05" db="EMBL/GenBank/DDBJ databases">
        <authorList>
            <person name="Chiriac C."/>
            <person name="Salcher M."/>
            <person name="Ghai R."/>
            <person name="Kavagutti S V."/>
        </authorList>
    </citation>
    <scope>NUCLEOTIDE SEQUENCE</scope>
</reference>
<evidence type="ECO:0000259" key="7">
    <source>
        <dbReference type="Pfam" id="PF02683"/>
    </source>
</evidence>
<dbReference type="AlphaFoldDB" id="A0A6J7IKY1"/>
<feature type="transmembrane region" description="Helical" evidence="6">
    <location>
        <begin position="86"/>
        <end position="107"/>
    </location>
</feature>
<protein>
    <submittedName>
        <fullName evidence="9">Unannotated protein</fullName>
    </submittedName>
</protein>
<evidence type="ECO:0000256" key="4">
    <source>
        <dbReference type="ARBA" id="ARBA00022989"/>
    </source>
</evidence>
<feature type="domain" description="Cytochrome C biogenesis protein transmembrane" evidence="7">
    <location>
        <begin position="5"/>
        <end position="185"/>
    </location>
</feature>
<feature type="transmembrane region" description="Helical" evidence="6">
    <location>
        <begin position="6"/>
        <end position="29"/>
    </location>
</feature>
<keyword evidence="3 6" id="KW-0812">Transmembrane</keyword>
<dbReference type="GO" id="GO:0017004">
    <property type="term" value="P:cytochrome complex assembly"/>
    <property type="evidence" value="ECO:0007669"/>
    <property type="project" value="InterPro"/>
</dbReference>
<feature type="transmembrane region" description="Helical" evidence="6">
    <location>
        <begin position="164"/>
        <end position="188"/>
    </location>
</feature>
<evidence type="ECO:0000256" key="5">
    <source>
        <dbReference type="ARBA" id="ARBA00023136"/>
    </source>
</evidence>
<accession>A0A6J7IKY1</accession>
<dbReference type="GO" id="GO:0016020">
    <property type="term" value="C:membrane"/>
    <property type="evidence" value="ECO:0007669"/>
    <property type="project" value="UniProtKB-SubCell"/>
</dbReference>
<feature type="transmembrane region" description="Helical" evidence="6">
    <location>
        <begin position="259"/>
        <end position="279"/>
    </location>
</feature>
<organism evidence="9">
    <name type="scientific">freshwater metagenome</name>
    <dbReference type="NCBI Taxonomy" id="449393"/>
    <lineage>
        <taxon>unclassified sequences</taxon>
        <taxon>metagenomes</taxon>
        <taxon>ecological metagenomes</taxon>
    </lineage>
</organism>
<feature type="transmembrane region" description="Helical" evidence="6">
    <location>
        <begin position="128"/>
        <end position="152"/>
    </location>
</feature>
<name>A0A6J7IKY1_9ZZZZ</name>
<proteinExistence type="inferred from homology"/>
<feature type="transmembrane region" description="Helical" evidence="6">
    <location>
        <begin position="50"/>
        <end position="74"/>
    </location>
</feature>
<gene>
    <name evidence="8" type="ORF">UFOPK1392_01023</name>
    <name evidence="9" type="ORF">UFOPK3733_00698</name>
</gene>
<feature type="transmembrane region" description="Helical" evidence="6">
    <location>
        <begin position="200"/>
        <end position="224"/>
    </location>
</feature>
<dbReference type="InterPro" id="IPR051790">
    <property type="entry name" value="Cytochrome_c-biogenesis_DsbD"/>
</dbReference>
<evidence type="ECO:0000256" key="2">
    <source>
        <dbReference type="ARBA" id="ARBA00006143"/>
    </source>
</evidence>
<keyword evidence="4 6" id="KW-1133">Transmembrane helix</keyword>
<dbReference type="EMBL" id="CAEMXZ010000035">
    <property type="protein sequence ID" value="CAB4323271.1"/>
    <property type="molecule type" value="Genomic_DNA"/>
</dbReference>
<dbReference type="PANTHER" id="PTHR31272">
    <property type="entry name" value="CYTOCHROME C-TYPE BIOGENESIS PROTEIN HI_1454-RELATED"/>
    <property type="match status" value="1"/>
</dbReference>
<comment type="similarity">
    <text evidence="2">Belongs to the DsbD family.</text>
</comment>
<dbReference type="EMBL" id="CAFBNC010000024">
    <property type="protein sequence ID" value="CAB4931450.1"/>
    <property type="molecule type" value="Genomic_DNA"/>
</dbReference>
<evidence type="ECO:0000256" key="6">
    <source>
        <dbReference type="SAM" id="Phobius"/>
    </source>
</evidence>
<keyword evidence="5 6" id="KW-0472">Membrane</keyword>
<dbReference type="Pfam" id="PF02683">
    <property type="entry name" value="DsbD_TM"/>
    <property type="match status" value="1"/>
</dbReference>
<evidence type="ECO:0000313" key="8">
    <source>
        <dbReference type="EMBL" id="CAB4323271.1"/>
    </source>
</evidence>
<comment type="subcellular location">
    <subcellularLocation>
        <location evidence="1">Membrane</location>
        <topology evidence="1">Multi-pass membrane protein</topology>
    </subcellularLocation>
</comment>
<sequence length="287" mass="30549">MNGSLAYAFGVGMVATFNPCGFAMLPAYLSYFLGLEGEQPEDTNTPDASILRALAVGASMTAGFLVVFGVLGIVLEPALTTINRRLPWVTILLGLVLVGLGVAMLAGRTISVRLPKFGRGPESRELSSVFLFGISYALVSLSCTLSLFTAAISTTVQDENVVAGILAFLAYGLGMGLVLIVITLAIALARQSLVRNLRKVLPYINRVSGGLLILAGLYVVYYGWYELRVFNGTTSGGGVAQWAFDINSSISRWINEVGAIRLGLILGLLIALAVLVALATRRRVEDR</sequence>
<evidence type="ECO:0000256" key="1">
    <source>
        <dbReference type="ARBA" id="ARBA00004141"/>
    </source>
</evidence>
<dbReference type="PANTHER" id="PTHR31272:SF4">
    <property type="entry name" value="CYTOCHROME C-TYPE BIOGENESIS PROTEIN HI_1454-RELATED"/>
    <property type="match status" value="1"/>
</dbReference>
<evidence type="ECO:0000313" key="9">
    <source>
        <dbReference type="EMBL" id="CAB4931450.1"/>
    </source>
</evidence>
<dbReference type="InterPro" id="IPR003834">
    <property type="entry name" value="Cyt_c_assmbl_TM_dom"/>
</dbReference>